<evidence type="ECO:0008006" key="4">
    <source>
        <dbReference type="Google" id="ProtNLM"/>
    </source>
</evidence>
<sequence>MKAIRLIGETHYQETSLSQLLAYQETSKQNEKTQTLFREESNKVSMDHSLQFSQSRISKQFSQKYSEYQSNYVSQISKLKADSVNIPNSKQKDSHSFDQIINIFYQDEENKQQKRLNYQTTPSQSKYQLPHFPKTAINNILGFPIFLFTLFISTKYTIFVFLQCQLLLYTIIKLNYFIITKRISVQLRVIIFLYNNSANGNTLLNDPRDITYIIQSLPRFWNRSSIPCLNTSLLYQLKSTERCCSRVLIADCEYQNIQILEMILSRFKVNSQRAFSTEDVIKLFETKKMFMWQYWICFVFYKCGFTKKRRFMVKQIHQGQNDLKRIYNWNNRTY</sequence>
<keyword evidence="3" id="KW-1185">Reference proteome</keyword>
<organism evidence="2 3">
    <name type="scientific">Paramecium sonneborni</name>
    <dbReference type="NCBI Taxonomy" id="65129"/>
    <lineage>
        <taxon>Eukaryota</taxon>
        <taxon>Sar</taxon>
        <taxon>Alveolata</taxon>
        <taxon>Ciliophora</taxon>
        <taxon>Intramacronucleata</taxon>
        <taxon>Oligohymenophorea</taxon>
        <taxon>Peniculida</taxon>
        <taxon>Parameciidae</taxon>
        <taxon>Paramecium</taxon>
    </lineage>
</organism>
<proteinExistence type="predicted"/>
<accession>A0A8S1RQ01</accession>
<gene>
    <name evidence="2" type="ORF">PSON_ATCC_30995.1.T3370005</name>
</gene>
<feature type="transmembrane region" description="Helical" evidence="1">
    <location>
        <begin position="158"/>
        <end position="178"/>
    </location>
</feature>
<protein>
    <recommendedName>
        <fullName evidence="4">Transmembrane protein</fullName>
    </recommendedName>
</protein>
<keyword evidence="1" id="KW-1133">Transmembrane helix</keyword>
<evidence type="ECO:0000313" key="3">
    <source>
        <dbReference type="Proteomes" id="UP000692954"/>
    </source>
</evidence>
<dbReference type="AlphaFoldDB" id="A0A8S1RQ01"/>
<dbReference type="EMBL" id="CAJJDN010000337">
    <property type="protein sequence ID" value="CAD8130841.1"/>
    <property type="molecule type" value="Genomic_DNA"/>
</dbReference>
<keyword evidence="1" id="KW-0472">Membrane</keyword>
<name>A0A8S1RQ01_9CILI</name>
<dbReference type="OrthoDB" id="303614at2759"/>
<feature type="transmembrane region" description="Helical" evidence="1">
    <location>
        <begin position="136"/>
        <end position="152"/>
    </location>
</feature>
<comment type="caution">
    <text evidence="2">The sequence shown here is derived from an EMBL/GenBank/DDBJ whole genome shotgun (WGS) entry which is preliminary data.</text>
</comment>
<reference evidence="2" key="1">
    <citation type="submission" date="2021-01" db="EMBL/GenBank/DDBJ databases">
        <authorList>
            <consortium name="Genoscope - CEA"/>
            <person name="William W."/>
        </authorList>
    </citation>
    <scope>NUCLEOTIDE SEQUENCE</scope>
</reference>
<evidence type="ECO:0000313" key="2">
    <source>
        <dbReference type="EMBL" id="CAD8130841.1"/>
    </source>
</evidence>
<dbReference type="Proteomes" id="UP000692954">
    <property type="component" value="Unassembled WGS sequence"/>
</dbReference>
<evidence type="ECO:0000256" key="1">
    <source>
        <dbReference type="SAM" id="Phobius"/>
    </source>
</evidence>
<keyword evidence="1" id="KW-0812">Transmembrane</keyword>